<dbReference type="InterPro" id="IPR007219">
    <property type="entry name" value="XnlR_reg_dom"/>
</dbReference>
<evidence type="ECO:0000256" key="8">
    <source>
        <dbReference type="SAM" id="MobiDB-lite"/>
    </source>
</evidence>
<feature type="region of interest" description="Disordered" evidence="8">
    <location>
        <begin position="102"/>
        <end position="149"/>
    </location>
</feature>
<evidence type="ECO:0000256" key="7">
    <source>
        <dbReference type="ARBA" id="ARBA00023242"/>
    </source>
</evidence>
<dbReference type="InParanoid" id="W3WWZ1"/>
<dbReference type="GO" id="GO:0006351">
    <property type="term" value="P:DNA-templated transcription"/>
    <property type="evidence" value="ECO:0007669"/>
    <property type="project" value="InterPro"/>
</dbReference>
<dbReference type="InterPro" id="IPR052202">
    <property type="entry name" value="Yeast_MetPath_Reg"/>
</dbReference>
<keyword evidence="6" id="KW-0804">Transcription</keyword>
<dbReference type="eggNOG" id="ENOG502SHT0">
    <property type="taxonomic scope" value="Eukaryota"/>
</dbReference>
<organism evidence="10 11">
    <name type="scientific">Pestalotiopsis fici (strain W106-1 / CGMCC3.15140)</name>
    <dbReference type="NCBI Taxonomy" id="1229662"/>
    <lineage>
        <taxon>Eukaryota</taxon>
        <taxon>Fungi</taxon>
        <taxon>Dikarya</taxon>
        <taxon>Ascomycota</taxon>
        <taxon>Pezizomycotina</taxon>
        <taxon>Sordariomycetes</taxon>
        <taxon>Xylariomycetidae</taxon>
        <taxon>Amphisphaeriales</taxon>
        <taxon>Sporocadaceae</taxon>
        <taxon>Pestalotiopsis</taxon>
    </lineage>
</organism>
<dbReference type="GO" id="GO:0043565">
    <property type="term" value="F:sequence-specific DNA binding"/>
    <property type="evidence" value="ECO:0007669"/>
    <property type="project" value="TreeGrafter"/>
</dbReference>
<sequence>MYQELDQLPAAGKGRRRIPACLRCRARKVKCDNRLPTCSNCEKAAVECDQAANSDKLHAKQLEERIKVLESIVRIHAPHVSLDDDLGHDDYSTLEVGENHAQASLEPPREANKAPQESSPVTTSGRSGATATGTDAVPSPSVHGSQIGPEQPLAHEVGLLSLGNTASDPKYLGPSSGFTLARLTYAAIPQSQGLPSAADLPRQDAGFSQNTAPPRCAPLPSLPEMHRFIGAYVDAFHSQYPFLQEGKIEQIVEVTLREPQAGFNKASLDDAMLFLVAALGARILEQGRQLDLKSAEHLASAMAHVSALQLHDSVQGVQVMLLLVLASFIFPEGSLNAWFLSSAIVASCVDLGLQRRSVPAQREGNEPETEALENVRCGIFWSAYSIDRTLCTTLGRPLNLRDEAIDIDFPGEIGSSSSGFNAVMSASQPSQQGYDAELARFREIERSSKRRRLDQTTGLGYTASAFFFRFDRITAEIKLMLYRVAQAPWRFPWPSNYPQWQSEALASCDDLLSSAREILLSQVLVPSHYRRLLPSLEIKYHQCVLLLFRPSPAISQPSEEAYRRCYESSREVLRIHAEQLRFGEIIESWLAAHLVFVSGITMIYSIFKLPDATKHLVGGTESADFDQAVSNCSEVLSRLGKTWPVARDANDKFTKLATRSKEMAVNAARGPPATQSGEVEAPGVSQETQTNDPLISAVFGCDGDIAGMPASSEFVWYELGVMSTWFDLDWRFEQ</sequence>
<dbReference type="GO" id="GO:0045944">
    <property type="term" value="P:positive regulation of transcription by RNA polymerase II"/>
    <property type="evidence" value="ECO:0007669"/>
    <property type="project" value="TreeGrafter"/>
</dbReference>
<keyword evidence="11" id="KW-1185">Reference proteome</keyword>
<dbReference type="PANTHER" id="PTHR47782:SF12">
    <property type="entry name" value="ZN(II)2CYS6 TRANSCRIPTION FACTOR (EUROFUNG)"/>
    <property type="match status" value="1"/>
</dbReference>
<protein>
    <recommendedName>
        <fullName evidence="9">Zn(2)-C6 fungal-type domain-containing protein</fullName>
    </recommendedName>
</protein>
<evidence type="ECO:0000256" key="5">
    <source>
        <dbReference type="ARBA" id="ARBA00023125"/>
    </source>
</evidence>
<dbReference type="OrthoDB" id="25921at2759"/>
<evidence type="ECO:0000313" key="11">
    <source>
        <dbReference type="Proteomes" id="UP000030651"/>
    </source>
</evidence>
<dbReference type="STRING" id="1229662.W3WWZ1"/>
<dbReference type="SMART" id="SM00906">
    <property type="entry name" value="Fungal_trans"/>
    <property type="match status" value="1"/>
</dbReference>
<dbReference type="Gene3D" id="4.10.240.10">
    <property type="entry name" value="Zn(2)-C6 fungal-type DNA-binding domain"/>
    <property type="match status" value="1"/>
</dbReference>
<dbReference type="AlphaFoldDB" id="W3WWZ1"/>
<dbReference type="PANTHER" id="PTHR47782">
    <property type="entry name" value="ZN(II)2CYS6 TRANSCRIPTION FACTOR (EUROFUNG)-RELATED"/>
    <property type="match status" value="1"/>
</dbReference>
<comment type="subcellular location">
    <subcellularLocation>
        <location evidence="1">Nucleus</location>
    </subcellularLocation>
</comment>
<keyword evidence="5" id="KW-0238">DNA-binding</keyword>
<dbReference type="RefSeq" id="XP_007837199.1">
    <property type="nucleotide sequence ID" value="XM_007839008.1"/>
</dbReference>
<evidence type="ECO:0000256" key="2">
    <source>
        <dbReference type="ARBA" id="ARBA00022723"/>
    </source>
</evidence>
<feature type="compositionally biased region" description="Low complexity" evidence="8">
    <location>
        <begin position="122"/>
        <end position="134"/>
    </location>
</feature>
<dbReference type="GO" id="GO:0005634">
    <property type="term" value="C:nucleus"/>
    <property type="evidence" value="ECO:0007669"/>
    <property type="project" value="UniProtKB-SubCell"/>
</dbReference>
<reference evidence="11" key="1">
    <citation type="journal article" date="2015" name="BMC Genomics">
        <title>Genomic and transcriptomic analysis of the endophytic fungus Pestalotiopsis fici reveals its lifestyle and high potential for synthesis of natural products.</title>
        <authorList>
            <person name="Wang X."/>
            <person name="Zhang X."/>
            <person name="Liu L."/>
            <person name="Xiang M."/>
            <person name="Wang W."/>
            <person name="Sun X."/>
            <person name="Che Y."/>
            <person name="Guo L."/>
            <person name="Liu G."/>
            <person name="Guo L."/>
            <person name="Wang C."/>
            <person name="Yin W.B."/>
            <person name="Stadler M."/>
            <person name="Zhang X."/>
            <person name="Liu X."/>
        </authorList>
    </citation>
    <scope>NUCLEOTIDE SEQUENCE [LARGE SCALE GENOMIC DNA]</scope>
    <source>
        <strain evidence="11">W106-1 / CGMCC3.15140</strain>
    </source>
</reference>
<accession>W3WWZ1</accession>
<evidence type="ECO:0000256" key="6">
    <source>
        <dbReference type="ARBA" id="ARBA00023163"/>
    </source>
</evidence>
<dbReference type="InterPro" id="IPR036864">
    <property type="entry name" value="Zn2-C6_fun-type_DNA-bd_sf"/>
</dbReference>
<dbReference type="SUPFAM" id="SSF57701">
    <property type="entry name" value="Zn2/Cys6 DNA-binding domain"/>
    <property type="match status" value="1"/>
</dbReference>
<keyword evidence="2" id="KW-0479">Metal-binding</keyword>
<gene>
    <name evidence="10" type="ORF">PFICI_10427</name>
</gene>
<dbReference type="SMART" id="SM00066">
    <property type="entry name" value="GAL4"/>
    <property type="match status" value="1"/>
</dbReference>
<evidence type="ECO:0000256" key="3">
    <source>
        <dbReference type="ARBA" id="ARBA00022833"/>
    </source>
</evidence>
<dbReference type="PROSITE" id="PS50048">
    <property type="entry name" value="ZN2_CY6_FUNGAL_2"/>
    <property type="match status" value="1"/>
</dbReference>
<evidence type="ECO:0000256" key="1">
    <source>
        <dbReference type="ARBA" id="ARBA00004123"/>
    </source>
</evidence>
<keyword evidence="4" id="KW-0805">Transcription regulation</keyword>
<dbReference type="PROSITE" id="PS00463">
    <property type="entry name" value="ZN2_CY6_FUNGAL_1"/>
    <property type="match status" value="1"/>
</dbReference>
<dbReference type="CDD" id="cd12148">
    <property type="entry name" value="fungal_TF_MHR"/>
    <property type="match status" value="1"/>
</dbReference>
<proteinExistence type="predicted"/>
<dbReference type="GO" id="GO:0000981">
    <property type="term" value="F:DNA-binding transcription factor activity, RNA polymerase II-specific"/>
    <property type="evidence" value="ECO:0007669"/>
    <property type="project" value="InterPro"/>
</dbReference>
<dbReference type="CDD" id="cd00067">
    <property type="entry name" value="GAL4"/>
    <property type="match status" value="1"/>
</dbReference>
<dbReference type="Pfam" id="PF00172">
    <property type="entry name" value="Zn_clus"/>
    <property type="match status" value="1"/>
</dbReference>
<keyword evidence="3" id="KW-0862">Zinc</keyword>
<dbReference type="KEGG" id="pfy:PFICI_10427"/>
<dbReference type="HOGENOM" id="CLU_012331_2_0_1"/>
<name>W3WWZ1_PESFW</name>
<keyword evidence="7" id="KW-0539">Nucleus</keyword>
<dbReference type="GO" id="GO:0008270">
    <property type="term" value="F:zinc ion binding"/>
    <property type="evidence" value="ECO:0007669"/>
    <property type="project" value="InterPro"/>
</dbReference>
<evidence type="ECO:0000256" key="4">
    <source>
        <dbReference type="ARBA" id="ARBA00023015"/>
    </source>
</evidence>
<dbReference type="EMBL" id="KI912115">
    <property type="protein sequence ID" value="ETS78365.1"/>
    <property type="molecule type" value="Genomic_DNA"/>
</dbReference>
<feature type="region of interest" description="Disordered" evidence="8">
    <location>
        <begin position="664"/>
        <end position="689"/>
    </location>
</feature>
<dbReference type="Proteomes" id="UP000030651">
    <property type="component" value="Unassembled WGS sequence"/>
</dbReference>
<dbReference type="Pfam" id="PF04082">
    <property type="entry name" value="Fungal_trans"/>
    <property type="match status" value="1"/>
</dbReference>
<dbReference type="GeneID" id="19275440"/>
<feature type="domain" description="Zn(2)-C6 fungal-type" evidence="9">
    <location>
        <begin position="20"/>
        <end position="48"/>
    </location>
</feature>
<dbReference type="InterPro" id="IPR001138">
    <property type="entry name" value="Zn2Cys6_DnaBD"/>
</dbReference>
<evidence type="ECO:0000313" key="10">
    <source>
        <dbReference type="EMBL" id="ETS78365.1"/>
    </source>
</evidence>
<dbReference type="OMA" id="WYLLHTI"/>
<evidence type="ECO:0000259" key="9">
    <source>
        <dbReference type="PROSITE" id="PS50048"/>
    </source>
</evidence>